<dbReference type="RefSeq" id="WP_175276670.1">
    <property type="nucleotide sequence ID" value="NZ_CP054836.1"/>
</dbReference>
<dbReference type="AlphaFoldDB" id="A0A6N1VIG2"/>
<name>A0A6N1VIG2_9HYPH</name>
<evidence type="ECO:0000313" key="2">
    <source>
        <dbReference type="Proteomes" id="UP000509367"/>
    </source>
</evidence>
<dbReference type="Gene3D" id="3.40.50.2000">
    <property type="entry name" value="Glycogen Phosphorylase B"/>
    <property type="match status" value="1"/>
</dbReference>
<dbReference type="EMBL" id="CP054836">
    <property type="protein sequence ID" value="QKV18777.1"/>
    <property type="molecule type" value="Genomic_DNA"/>
</dbReference>
<dbReference type="Proteomes" id="UP000509367">
    <property type="component" value="Chromosome"/>
</dbReference>
<reference evidence="1 2" key="1">
    <citation type="submission" date="2020-06" db="EMBL/GenBank/DDBJ databases">
        <title>Oricola thermophila sp. nov. isolated from a tidal sediments.</title>
        <authorList>
            <person name="Kwon K.K."/>
            <person name="Yang S.-H."/>
            <person name="Park M.-J."/>
        </authorList>
    </citation>
    <scope>NUCLEOTIDE SEQUENCE [LARGE SCALE GENOMIC DNA]</scope>
    <source>
        <strain evidence="1 2">MEBiC13590</strain>
    </source>
</reference>
<proteinExistence type="predicted"/>
<evidence type="ECO:0000313" key="1">
    <source>
        <dbReference type="EMBL" id="QKV18777.1"/>
    </source>
</evidence>
<dbReference type="SUPFAM" id="SSF53756">
    <property type="entry name" value="UDP-Glycosyltransferase/glycogen phosphorylase"/>
    <property type="match status" value="1"/>
</dbReference>
<sequence length="453" mass="52463">MRRKPKIVLAPMNFANMPIQIVRELKRRGFEAEHLQYTAGEGHKFGYELDREINIRELDGRINSNISALTEYIERDFDIFHFWNKSFFFETYYQEYTGFDIPLIKARNKRIAYRFTGFDARLPSRDLDVNPYSPFRYGYEHPYDEDLQKRYLAFLEEYVDQFLVQDPEMAQFSPGNPKIIPRALNLSEWPFVGIGKTDRPLVVHAPSNGPVKGTKFVQAAVDTLQSEGLAFDYKSIEGMAHKDAIEWYKRADIIVDQLLIGATGVLTLEAWALGKPCVVHLREDLFKPFYKTGELPVANANPDTITNVLRDLIKDHDWRAHLSREGRKTVEEFHDIAKVIDDYIETYDAMISAEPVRPTGTGDIEYLRCQAELARDLIIFNADDSIQHSGNPLRRLDGDEKLAVLQKVLPAFLVWPIRKLVNLRRACFRIRDRTRRRVQGFLARRGAHGPRTP</sequence>
<keyword evidence="2" id="KW-1185">Reference proteome</keyword>
<protein>
    <recommendedName>
        <fullName evidence="3">Glycosyltransferase family 4 protein</fullName>
    </recommendedName>
</protein>
<accession>A0A6N1VIG2</accession>
<dbReference type="KEGG" id="orm:HTY61_10105"/>
<evidence type="ECO:0008006" key="3">
    <source>
        <dbReference type="Google" id="ProtNLM"/>
    </source>
</evidence>
<organism evidence="1 2">
    <name type="scientific">Oricola thermophila</name>
    <dbReference type="NCBI Taxonomy" id="2742145"/>
    <lineage>
        <taxon>Bacteria</taxon>
        <taxon>Pseudomonadati</taxon>
        <taxon>Pseudomonadota</taxon>
        <taxon>Alphaproteobacteria</taxon>
        <taxon>Hyphomicrobiales</taxon>
        <taxon>Ahrensiaceae</taxon>
        <taxon>Oricola</taxon>
    </lineage>
</organism>
<gene>
    <name evidence="1" type="ORF">HTY61_10105</name>
</gene>